<feature type="non-terminal residue" evidence="2">
    <location>
        <position position="1"/>
    </location>
</feature>
<organism evidence="2 3">
    <name type="scientific">Adineta steineri</name>
    <dbReference type="NCBI Taxonomy" id="433720"/>
    <lineage>
        <taxon>Eukaryota</taxon>
        <taxon>Metazoa</taxon>
        <taxon>Spiralia</taxon>
        <taxon>Gnathifera</taxon>
        <taxon>Rotifera</taxon>
        <taxon>Eurotatoria</taxon>
        <taxon>Bdelloidea</taxon>
        <taxon>Adinetida</taxon>
        <taxon>Adinetidae</taxon>
        <taxon>Adineta</taxon>
    </lineage>
</organism>
<protein>
    <submittedName>
        <fullName evidence="2">Uncharacterized protein</fullName>
    </submittedName>
</protein>
<dbReference type="AlphaFoldDB" id="A0A816AET8"/>
<evidence type="ECO:0000313" key="1">
    <source>
        <dbReference type="EMBL" id="CAF1348853.1"/>
    </source>
</evidence>
<evidence type="ECO:0000313" key="3">
    <source>
        <dbReference type="Proteomes" id="UP000663832"/>
    </source>
</evidence>
<dbReference type="EMBL" id="CAJNOM010001164">
    <property type="protein sequence ID" value="CAF1595918.1"/>
    <property type="molecule type" value="Genomic_DNA"/>
</dbReference>
<accession>A0A816AET8</accession>
<proteinExistence type="predicted"/>
<dbReference type="EMBL" id="CAJNOI010000811">
    <property type="protein sequence ID" value="CAF1348853.1"/>
    <property type="molecule type" value="Genomic_DNA"/>
</dbReference>
<gene>
    <name evidence="1" type="ORF">BJG266_LOCUS34840</name>
    <name evidence="2" type="ORF">QVE165_LOCUS51893</name>
</gene>
<keyword evidence="3" id="KW-1185">Reference proteome</keyword>
<comment type="caution">
    <text evidence="2">The sequence shown here is derived from an EMBL/GenBank/DDBJ whole genome shotgun (WGS) entry which is preliminary data.</text>
</comment>
<evidence type="ECO:0000313" key="2">
    <source>
        <dbReference type="EMBL" id="CAF1595918.1"/>
    </source>
</evidence>
<reference evidence="2" key="1">
    <citation type="submission" date="2021-02" db="EMBL/GenBank/DDBJ databases">
        <authorList>
            <person name="Nowell W R."/>
        </authorList>
    </citation>
    <scope>NUCLEOTIDE SEQUENCE</scope>
</reference>
<name>A0A816AET8_9BILA</name>
<dbReference type="Proteomes" id="UP000663832">
    <property type="component" value="Unassembled WGS sequence"/>
</dbReference>
<sequence length="56" mass="6297">FADVTVLTVIFVDIKHPAIEIGYYPSCLFAGFVLNMEPKSIEIERLKKEKAATNIL</sequence>
<dbReference type="Proteomes" id="UP000663877">
    <property type="component" value="Unassembled WGS sequence"/>
</dbReference>